<keyword evidence="2" id="KW-1185">Reference proteome</keyword>
<dbReference type="EMBL" id="CP049740">
    <property type="protein sequence ID" value="QII81050.1"/>
    <property type="molecule type" value="Genomic_DNA"/>
</dbReference>
<evidence type="ECO:0000313" key="1">
    <source>
        <dbReference type="EMBL" id="QII81050.1"/>
    </source>
</evidence>
<accession>A0A6G7K719</accession>
<protein>
    <recommendedName>
        <fullName evidence="3">DNA-directed RNA polymerase beta subunit</fullName>
    </recommendedName>
</protein>
<proteinExistence type="predicted"/>
<reference evidence="1 2" key="1">
    <citation type="journal article" date="2017" name="Int. J. Syst. Evol. Microbiol.">
        <title>Jeotgalibaca porci sp. nov. and Jeotgalibaca arthritidis sp. nov., isolated from pigs, and emended description of the genus Jeotgalibaca.</title>
        <authorList>
            <person name="Zamora L."/>
            <person name="Perez-Sancho M."/>
            <person name="Dominguez L."/>
            <person name="Fernandez-Garayzabal J.F."/>
            <person name="Vela A.I."/>
        </authorList>
    </citation>
    <scope>NUCLEOTIDE SEQUENCE [LARGE SCALE GENOMIC DNA]</scope>
    <source>
        <strain evidence="1 2">CECT 9157</strain>
    </source>
</reference>
<gene>
    <name evidence="1" type="ORF">G7057_00230</name>
</gene>
<evidence type="ECO:0000313" key="2">
    <source>
        <dbReference type="Proteomes" id="UP000501451"/>
    </source>
</evidence>
<dbReference type="AlphaFoldDB" id="A0A6G7K719"/>
<dbReference type="KEGG" id="jar:G7057_00230"/>
<sequence>MSKYLNDHYRDRGMKKWAGFYLSEHSLEQEKYAAAQLNINRQKPQMDLYDIGQVLEEARLKNKQVAIQLEAVDNEGNYFDDVVGYLKGADAMGIYINQEKIHFDEIRHACLLESRKWSAL</sequence>
<name>A0A6G7K719_9LACT</name>
<organism evidence="1 2">
    <name type="scientific">Jeotgalibaca arthritidis</name>
    <dbReference type="NCBI Taxonomy" id="1868794"/>
    <lineage>
        <taxon>Bacteria</taxon>
        <taxon>Bacillati</taxon>
        <taxon>Bacillota</taxon>
        <taxon>Bacilli</taxon>
        <taxon>Lactobacillales</taxon>
        <taxon>Carnobacteriaceae</taxon>
        <taxon>Jeotgalibaca</taxon>
    </lineage>
</organism>
<evidence type="ECO:0008006" key="3">
    <source>
        <dbReference type="Google" id="ProtNLM"/>
    </source>
</evidence>
<dbReference type="RefSeq" id="WP_166160509.1">
    <property type="nucleotide sequence ID" value="NZ_CP049740.1"/>
</dbReference>
<dbReference type="Proteomes" id="UP000501451">
    <property type="component" value="Chromosome"/>
</dbReference>